<evidence type="ECO:0000313" key="6">
    <source>
        <dbReference type="Proteomes" id="UP001217325"/>
    </source>
</evidence>
<organism evidence="5 6">
    <name type="scientific">Rhodococcus qingshengii</name>
    <dbReference type="NCBI Taxonomy" id="334542"/>
    <lineage>
        <taxon>Bacteria</taxon>
        <taxon>Bacillati</taxon>
        <taxon>Actinomycetota</taxon>
        <taxon>Actinomycetes</taxon>
        <taxon>Mycobacteriales</taxon>
        <taxon>Nocardiaceae</taxon>
        <taxon>Rhodococcus</taxon>
        <taxon>Rhodococcus erythropolis group</taxon>
    </lineage>
</organism>
<evidence type="ECO:0000256" key="1">
    <source>
        <dbReference type="ARBA" id="ARBA00006484"/>
    </source>
</evidence>
<gene>
    <name evidence="5" type="ORF">PXH69_31530</name>
</gene>
<dbReference type="AlphaFoldDB" id="A0AAW6LSM8"/>
<dbReference type="PRINTS" id="PR00080">
    <property type="entry name" value="SDRFAMILY"/>
</dbReference>
<dbReference type="InterPro" id="IPR036291">
    <property type="entry name" value="NAD(P)-bd_dom_sf"/>
</dbReference>
<dbReference type="PRINTS" id="PR00081">
    <property type="entry name" value="GDHRDH"/>
</dbReference>
<evidence type="ECO:0000313" key="5">
    <source>
        <dbReference type="EMBL" id="MDE8649509.1"/>
    </source>
</evidence>
<dbReference type="PROSITE" id="PS00061">
    <property type="entry name" value="ADH_SHORT"/>
    <property type="match status" value="1"/>
</dbReference>
<evidence type="ECO:0000256" key="2">
    <source>
        <dbReference type="ARBA" id="ARBA00023002"/>
    </source>
</evidence>
<dbReference type="CDD" id="cd05233">
    <property type="entry name" value="SDR_c"/>
    <property type="match status" value="1"/>
</dbReference>
<dbReference type="PANTHER" id="PTHR43391:SF82">
    <property type="entry name" value="OXIDOREDUCTASE SADH-RELATED"/>
    <property type="match status" value="1"/>
</dbReference>
<name>A0AAW6LSM8_RHOSG</name>
<accession>A0AAW6LSM8</accession>
<protein>
    <submittedName>
        <fullName evidence="5">SDR family NAD(P)-dependent oxidoreductase</fullName>
    </submittedName>
</protein>
<dbReference type="PANTHER" id="PTHR43391">
    <property type="entry name" value="RETINOL DEHYDROGENASE-RELATED"/>
    <property type="match status" value="1"/>
</dbReference>
<dbReference type="SUPFAM" id="SSF51735">
    <property type="entry name" value="NAD(P)-binding Rossmann-fold domains"/>
    <property type="match status" value="1"/>
</dbReference>
<comment type="similarity">
    <text evidence="1 3">Belongs to the short-chain dehydrogenases/reductases (SDR) family.</text>
</comment>
<dbReference type="EMBL" id="JARDXE010000028">
    <property type="protein sequence ID" value="MDE8649509.1"/>
    <property type="molecule type" value="Genomic_DNA"/>
</dbReference>
<evidence type="ECO:0000259" key="4">
    <source>
        <dbReference type="SMART" id="SM00822"/>
    </source>
</evidence>
<dbReference type="InterPro" id="IPR002347">
    <property type="entry name" value="SDR_fam"/>
</dbReference>
<dbReference type="Proteomes" id="UP001217325">
    <property type="component" value="Unassembled WGS sequence"/>
</dbReference>
<dbReference type="SMART" id="SM00822">
    <property type="entry name" value="PKS_KR"/>
    <property type="match status" value="1"/>
</dbReference>
<dbReference type="GO" id="GO:0016491">
    <property type="term" value="F:oxidoreductase activity"/>
    <property type="evidence" value="ECO:0007669"/>
    <property type="project" value="UniProtKB-KW"/>
</dbReference>
<dbReference type="Gene3D" id="3.40.50.720">
    <property type="entry name" value="NAD(P)-binding Rossmann-like Domain"/>
    <property type="match status" value="1"/>
</dbReference>
<evidence type="ECO:0000256" key="3">
    <source>
        <dbReference type="RuleBase" id="RU000363"/>
    </source>
</evidence>
<dbReference type="InterPro" id="IPR020904">
    <property type="entry name" value="Sc_DH/Rdtase_CS"/>
</dbReference>
<keyword evidence="2" id="KW-0560">Oxidoreductase</keyword>
<proteinExistence type="inferred from homology"/>
<sequence length="273" mass="29310">MSYFDGRIVAVTGAGAGVGRQLAIQLARQGASLSLIDRDQHALNQTISLIGTQSGVIRMSAVDVSDRDAMHACAAETFDAFGSIDAVFNNAGVLYTGDVLDAEFDDFTHVMRVNFWGVVNGSKAFLPFIFRSNEGNIVNVSSAFGLMSAPGYSAYNAAKFAVRGFTESLRQEMLILHPQVKVSCVFPGGIKTSIARTARMAAPIDRQAVIESFEHSIARTEPEKAAQVILRGAKQGRPRILVGADARIIDALTRISGSGYQRLIPATNRANRS</sequence>
<dbReference type="InterPro" id="IPR057326">
    <property type="entry name" value="KR_dom"/>
</dbReference>
<comment type="caution">
    <text evidence="5">The sequence shown here is derived from an EMBL/GenBank/DDBJ whole genome shotgun (WGS) entry which is preliminary data.</text>
</comment>
<feature type="domain" description="Ketoreductase" evidence="4">
    <location>
        <begin position="7"/>
        <end position="193"/>
    </location>
</feature>
<dbReference type="Pfam" id="PF00106">
    <property type="entry name" value="adh_short"/>
    <property type="match status" value="1"/>
</dbReference>
<reference evidence="5" key="1">
    <citation type="submission" date="2023-02" db="EMBL/GenBank/DDBJ databases">
        <title>A novel hydrolase synthesized by Rhodococcus erythropolis HQ is responsible for the detoxification of Zearalenone.</title>
        <authorList>
            <person name="Hu J."/>
            <person name="Xu J."/>
        </authorList>
    </citation>
    <scope>NUCLEOTIDE SEQUENCE</scope>
    <source>
        <strain evidence="5">HQ</strain>
    </source>
</reference>
<dbReference type="RefSeq" id="WP_275232927.1">
    <property type="nucleotide sequence ID" value="NZ_JARDXE010000028.1"/>
</dbReference>